<feature type="compositionally biased region" description="Basic and acidic residues" evidence="1">
    <location>
        <begin position="163"/>
        <end position="174"/>
    </location>
</feature>
<dbReference type="Proteomes" id="UP000007431">
    <property type="component" value="Unassembled WGS sequence"/>
</dbReference>
<dbReference type="InParanoid" id="D8PQX4"/>
<dbReference type="VEuPathDB" id="FungiDB:SCHCODRAFT_02611041"/>
<proteinExistence type="predicted"/>
<feature type="compositionally biased region" description="Basic and acidic residues" evidence="1">
    <location>
        <begin position="103"/>
        <end position="120"/>
    </location>
</feature>
<sequence length="319" mass="33460">MASRNAFALLAEDADSSPSPAPAPKPAAPAAPAAPANRGSQKTRGGPASRGGKYYPRGGGRAATSGGAGETAGDDAPQERAKFDNREGRGRGRGRGGPRGRGRQYDRHSQTGKTDSEKKIHQGWGGDEATSELKAEETGEADATAEAAPEADGEATPATPGGEKAEGRPRREREPEEDDNTLTLDQYLAQKKEKEAAAVPKLEGVRQANEGADNNIWEGAVPLQKPEEDAYFVGKNKSSAPKSRAEKKEKVFIEIDARFERPSRGGRGRGGFENRGRGEGRGEGRGRGRGAGRGRGGRANGAEAPSFSVDDETAFPSLS</sequence>
<dbReference type="Pfam" id="PF04774">
    <property type="entry name" value="HABP4_PAI-RBP1"/>
    <property type="match status" value="1"/>
</dbReference>
<dbReference type="PANTHER" id="PTHR12299:SF17">
    <property type="entry name" value="AT19571P-RELATED"/>
    <property type="match status" value="1"/>
</dbReference>
<dbReference type="STRING" id="578458.D8PQX4"/>
<keyword evidence="4" id="KW-1185">Reference proteome</keyword>
<dbReference type="eggNOG" id="ENOG502S4DF">
    <property type="taxonomic scope" value="Eukaryota"/>
</dbReference>
<dbReference type="PANTHER" id="PTHR12299">
    <property type="entry name" value="HYALURONIC ACID-BINDING PROTEIN 4"/>
    <property type="match status" value="1"/>
</dbReference>
<feature type="compositionally biased region" description="Basic and acidic residues" evidence="1">
    <location>
        <begin position="77"/>
        <end position="90"/>
    </location>
</feature>
<dbReference type="EMBL" id="GL377302">
    <property type="protein sequence ID" value="EFJ03804.1"/>
    <property type="molecule type" value="Genomic_DNA"/>
</dbReference>
<organism evidence="4">
    <name type="scientific">Schizophyllum commune (strain H4-8 / FGSC 9210)</name>
    <name type="common">Split gill fungus</name>
    <dbReference type="NCBI Taxonomy" id="578458"/>
    <lineage>
        <taxon>Eukaryota</taxon>
        <taxon>Fungi</taxon>
        <taxon>Dikarya</taxon>
        <taxon>Basidiomycota</taxon>
        <taxon>Agaricomycotina</taxon>
        <taxon>Agaricomycetes</taxon>
        <taxon>Agaricomycetidae</taxon>
        <taxon>Agaricales</taxon>
        <taxon>Schizophyllaceae</taxon>
        <taxon>Schizophyllum</taxon>
    </lineage>
</organism>
<feature type="region of interest" description="Disordered" evidence="1">
    <location>
        <begin position="258"/>
        <end position="319"/>
    </location>
</feature>
<dbReference type="GeneID" id="9585007"/>
<feature type="compositionally biased region" description="Basic residues" evidence="1">
    <location>
        <begin position="287"/>
        <end position="296"/>
    </location>
</feature>
<evidence type="ECO:0000259" key="2">
    <source>
        <dbReference type="SMART" id="SM01233"/>
    </source>
</evidence>
<protein>
    <submittedName>
        <fullName evidence="3">Expressed protein</fullName>
    </submittedName>
</protein>
<dbReference type="InterPro" id="IPR039764">
    <property type="entry name" value="HABP4/SERBP1-like"/>
</dbReference>
<evidence type="ECO:0000256" key="1">
    <source>
        <dbReference type="SAM" id="MobiDB-lite"/>
    </source>
</evidence>
<feature type="compositionally biased region" description="Gly residues" evidence="1">
    <location>
        <begin position="57"/>
        <end position="70"/>
    </location>
</feature>
<dbReference type="GO" id="GO:0005737">
    <property type="term" value="C:cytoplasm"/>
    <property type="evidence" value="ECO:0007669"/>
    <property type="project" value="TreeGrafter"/>
</dbReference>
<feature type="compositionally biased region" description="Basic residues" evidence="1">
    <location>
        <begin position="91"/>
        <end position="102"/>
    </location>
</feature>
<reference evidence="3 4" key="1">
    <citation type="journal article" date="2010" name="Nat. Biotechnol.">
        <title>Genome sequence of the model mushroom Schizophyllum commune.</title>
        <authorList>
            <person name="Ohm R.A."/>
            <person name="de Jong J.F."/>
            <person name="Lugones L.G."/>
            <person name="Aerts A."/>
            <person name="Kothe E."/>
            <person name="Stajich J.E."/>
            <person name="de Vries R.P."/>
            <person name="Record E."/>
            <person name="Levasseur A."/>
            <person name="Baker S.E."/>
            <person name="Bartholomew K.A."/>
            <person name="Coutinho P.M."/>
            <person name="Erdmann S."/>
            <person name="Fowler T.J."/>
            <person name="Gathman A.C."/>
            <person name="Lombard V."/>
            <person name="Henrissat B."/>
            <person name="Knabe N."/>
            <person name="Kuees U."/>
            <person name="Lilly W.W."/>
            <person name="Lindquist E."/>
            <person name="Lucas S."/>
            <person name="Magnuson J.K."/>
            <person name="Piumi F."/>
            <person name="Raudaskoski M."/>
            <person name="Salamov A."/>
            <person name="Schmutz J."/>
            <person name="Schwarze F.W.M.R."/>
            <person name="vanKuyk P.A."/>
            <person name="Horton J.S."/>
            <person name="Grigoriev I.V."/>
            <person name="Woesten H.A.B."/>
        </authorList>
    </citation>
    <scope>NUCLEOTIDE SEQUENCE [LARGE SCALE GENOMIC DNA]</scope>
    <source>
        <strain evidence="4">H4-8 / FGSC 9210</strain>
    </source>
</reference>
<dbReference type="AlphaFoldDB" id="D8PQX4"/>
<feature type="domain" description="Hyaluronan/mRNA-binding protein" evidence="2">
    <location>
        <begin position="101"/>
        <end position="211"/>
    </location>
</feature>
<feature type="region of interest" description="Disordered" evidence="1">
    <location>
        <begin position="1"/>
        <end position="213"/>
    </location>
</feature>
<dbReference type="GO" id="GO:0003723">
    <property type="term" value="F:RNA binding"/>
    <property type="evidence" value="ECO:0007669"/>
    <property type="project" value="InterPro"/>
</dbReference>
<dbReference type="HOGENOM" id="CLU_043312_0_0_1"/>
<feature type="compositionally biased region" description="Pro residues" evidence="1">
    <location>
        <begin position="19"/>
        <end position="29"/>
    </location>
</feature>
<gene>
    <name evidence="3" type="ORF">SCHCODRAFT_84204</name>
</gene>
<dbReference type="OrthoDB" id="5390558at2759"/>
<dbReference type="GO" id="GO:0005634">
    <property type="term" value="C:nucleus"/>
    <property type="evidence" value="ECO:0007669"/>
    <property type="project" value="TreeGrafter"/>
</dbReference>
<feature type="compositionally biased region" description="Basic and acidic residues" evidence="1">
    <location>
        <begin position="270"/>
        <end position="286"/>
    </location>
</feature>
<evidence type="ECO:0000313" key="4">
    <source>
        <dbReference type="Proteomes" id="UP000007431"/>
    </source>
</evidence>
<dbReference type="RefSeq" id="XP_003038706.1">
    <property type="nucleotide sequence ID" value="XM_003038660.1"/>
</dbReference>
<dbReference type="KEGG" id="scm:SCHCO_02611041"/>
<accession>D8PQX4</accession>
<dbReference type="Gene3D" id="6.10.140.1040">
    <property type="match status" value="1"/>
</dbReference>
<dbReference type="SMART" id="SM01233">
    <property type="entry name" value="HABP4_PAI-RBP1"/>
    <property type="match status" value="1"/>
</dbReference>
<feature type="compositionally biased region" description="Low complexity" evidence="1">
    <location>
        <begin position="141"/>
        <end position="162"/>
    </location>
</feature>
<dbReference type="OMA" id="KKWAGAK"/>
<dbReference type="InterPro" id="IPR006861">
    <property type="entry name" value="HABP4_PAIRBP1-bd"/>
</dbReference>
<name>D8PQX4_SCHCM</name>
<evidence type="ECO:0000313" key="3">
    <source>
        <dbReference type="EMBL" id="EFJ03804.1"/>
    </source>
</evidence>
<dbReference type="FunCoup" id="D8PQX4">
    <property type="interactions" value="152"/>
</dbReference>